<evidence type="ECO:0000256" key="6">
    <source>
        <dbReference type="ARBA" id="ARBA00023136"/>
    </source>
</evidence>
<proteinExistence type="inferred from homology"/>
<feature type="transmembrane region" description="Helical" evidence="7">
    <location>
        <begin position="116"/>
        <end position="135"/>
    </location>
</feature>
<dbReference type="Proteomes" id="UP000753256">
    <property type="component" value="Unassembled WGS sequence"/>
</dbReference>
<feature type="transmembrane region" description="Helical" evidence="7">
    <location>
        <begin position="63"/>
        <end position="82"/>
    </location>
</feature>
<dbReference type="GO" id="GO:0042907">
    <property type="term" value="F:xanthine transmembrane transporter activity"/>
    <property type="evidence" value="ECO:0007669"/>
    <property type="project" value="TreeGrafter"/>
</dbReference>
<evidence type="ECO:0008006" key="10">
    <source>
        <dbReference type="Google" id="ProtNLM"/>
    </source>
</evidence>
<reference evidence="8" key="2">
    <citation type="submission" date="2021-09" db="EMBL/GenBank/DDBJ databases">
        <authorList>
            <person name="Gilroy R."/>
        </authorList>
    </citation>
    <scope>NUCLEOTIDE SEQUENCE</scope>
    <source>
        <strain evidence="8">ChiHjej13B12-9602</strain>
    </source>
</reference>
<feature type="transmembrane region" description="Helical" evidence="7">
    <location>
        <begin position="205"/>
        <end position="228"/>
    </location>
</feature>
<evidence type="ECO:0000256" key="4">
    <source>
        <dbReference type="ARBA" id="ARBA00022692"/>
    </source>
</evidence>
<protein>
    <recommendedName>
        <fullName evidence="10">Purine permease</fullName>
    </recommendedName>
</protein>
<name>A0A921IVM3_9ACTN</name>
<evidence type="ECO:0000256" key="5">
    <source>
        <dbReference type="ARBA" id="ARBA00022989"/>
    </source>
</evidence>
<sequence length="272" mass="27781">MAARDTRSERVDTAQALGDFYADISLAQGFPYGLQHVLAMFVANLAPIFIVAAAAGMDAEQSSALIQNALLMAGLGTMIQLFPLWRVGGALPIVTGISFTYVSAVVAIVAAQGYGVAVGAIIAGGLIEGALGLTVRYWRRAVPPIVSAVVVTSIGFSLLSVGAESFGGGSGAEDFGSLQNLLLGLISLVACLAFQSLAKGTKKQLAVLFGLVVGYVAALALASGIGFTQVQGIFAAFPPIVQSIFGSNCIAVAFVVAAVANLLLPKEQADEE</sequence>
<feature type="transmembrane region" description="Helical" evidence="7">
    <location>
        <begin position="89"/>
        <end position="110"/>
    </location>
</feature>
<keyword evidence="5 7" id="KW-1133">Transmembrane helix</keyword>
<feature type="transmembrane region" description="Helical" evidence="7">
    <location>
        <begin position="240"/>
        <end position="264"/>
    </location>
</feature>
<comment type="similarity">
    <text evidence="2">Belongs to the nucleobase:cation symporter-2 (NCS2) (TC 2.A.40) family.</text>
</comment>
<evidence type="ECO:0000256" key="7">
    <source>
        <dbReference type="SAM" id="Phobius"/>
    </source>
</evidence>
<reference evidence="8" key="1">
    <citation type="journal article" date="2021" name="PeerJ">
        <title>Extensive microbial diversity within the chicken gut microbiome revealed by metagenomics and culture.</title>
        <authorList>
            <person name="Gilroy R."/>
            <person name="Ravi A."/>
            <person name="Getino M."/>
            <person name="Pursley I."/>
            <person name="Horton D.L."/>
            <person name="Alikhan N.F."/>
            <person name="Baker D."/>
            <person name="Gharbi K."/>
            <person name="Hall N."/>
            <person name="Watson M."/>
            <person name="Adriaenssens E.M."/>
            <person name="Foster-Nyarko E."/>
            <person name="Jarju S."/>
            <person name="Secka A."/>
            <person name="Antonio M."/>
            <person name="Oren A."/>
            <person name="Chaudhuri R.R."/>
            <person name="La Ragione R."/>
            <person name="Hildebrand F."/>
            <person name="Pallen M.J."/>
        </authorList>
    </citation>
    <scope>NUCLEOTIDE SEQUENCE</scope>
    <source>
        <strain evidence="8">ChiHjej13B12-9602</strain>
    </source>
</reference>
<evidence type="ECO:0000313" key="8">
    <source>
        <dbReference type="EMBL" id="HJG38098.1"/>
    </source>
</evidence>
<dbReference type="AlphaFoldDB" id="A0A921IVM3"/>
<evidence type="ECO:0000256" key="1">
    <source>
        <dbReference type="ARBA" id="ARBA00004141"/>
    </source>
</evidence>
<evidence type="ECO:0000256" key="3">
    <source>
        <dbReference type="ARBA" id="ARBA00022448"/>
    </source>
</evidence>
<dbReference type="GO" id="GO:0005886">
    <property type="term" value="C:plasma membrane"/>
    <property type="evidence" value="ECO:0007669"/>
    <property type="project" value="TreeGrafter"/>
</dbReference>
<keyword evidence="4 7" id="KW-0812">Transmembrane</keyword>
<keyword evidence="3" id="KW-0813">Transport</keyword>
<comment type="caution">
    <text evidence="8">The sequence shown here is derived from an EMBL/GenBank/DDBJ whole genome shotgun (WGS) entry which is preliminary data.</text>
</comment>
<feature type="transmembrane region" description="Helical" evidence="7">
    <location>
        <begin position="181"/>
        <end position="198"/>
    </location>
</feature>
<dbReference type="PANTHER" id="PTHR42810">
    <property type="entry name" value="PURINE PERMEASE C1399.01C-RELATED"/>
    <property type="match status" value="1"/>
</dbReference>
<evidence type="ECO:0000256" key="2">
    <source>
        <dbReference type="ARBA" id="ARBA00008821"/>
    </source>
</evidence>
<organism evidence="8 9">
    <name type="scientific">Enorma phocaeensis</name>
    <dbReference type="NCBI Taxonomy" id="1871019"/>
    <lineage>
        <taxon>Bacteria</taxon>
        <taxon>Bacillati</taxon>
        <taxon>Actinomycetota</taxon>
        <taxon>Coriobacteriia</taxon>
        <taxon>Coriobacteriales</taxon>
        <taxon>Coriobacteriaceae</taxon>
        <taxon>Enorma</taxon>
    </lineage>
</organism>
<feature type="transmembrane region" description="Helical" evidence="7">
    <location>
        <begin position="142"/>
        <end position="161"/>
    </location>
</feature>
<dbReference type="EMBL" id="DYUZ01000035">
    <property type="protein sequence ID" value="HJG38098.1"/>
    <property type="molecule type" value="Genomic_DNA"/>
</dbReference>
<keyword evidence="6 7" id="KW-0472">Membrane</keyword>
<accession>A0A921IVM3</accession>
<gene>
    <name evidence="8" type="ORF">K8V70_09645</name>
</gene>
<feature type="transmembrane region" description="Helical" evidence="7">
    <location>
        <begin position="37"/>
        <end position="57"/>
    </location>
</feature>
<dbReference type="RefSeq" id="WP_273191219.1">
    <property type="nucleotide sequence ID" value="NZ_DYUZ01000035.1"/>
</dbReference>
<evidence type="ECO:0000313" key="9">
    <source>
        <dbReference type="Proteomes" id="UP000753256"/>
    </source>
</evidence>
<dbReference type="InterPro" id="IPR006043">
    <property type="entry name" value="NCS2"/>
</dbReference>
<dbReference type="Pfam" id="PF00860">
    <property type="entry name" value="Xan_ur_permease"/>
    <property type="match status" value="1"/>
</dbReference>
<dbReference type="PANTHER" id="PTHR42810:SF2">
    <property type="entry name" value="PURINE PERMEASE C1399.01C-RELATED"/>
    <property type="match status" value="1"/>
</dbReference>
<comment type="subcellular location">
    <subcellularLocation>
        <location evidence="1">Membrane</location>
        <topology evidence="1">Multi-pass membrane protein</topology>
    </subcellularLocation>
</comment>